<feature type="transmembrane region" description="Helical" evidence="1">
    <location>
        <begin position="97"/>
        <end position="117"/>
    </location>
</feature>
<evidence type="ECO:0000313" key="3">
    <source>
        <dbReference type="Proteomes" id="UP000238836"/>
    </source>
</evidence>
<gene>
    <name evidence="2" type="ORF">CLV36_11456</name>
</gene>
<keyword evidence="1" id="KW-0812">Transmembrane</keyword>
<feature type="transmembrane region" description="Helical" evidence="1">
    <location>
        <begin position="45"/>
        <end position="67"/>
    </location>
</feature>
<feature type="transmembrane region" description="Helical" evidence="1">
    <location>
        <begin position="138"/>
        <end position="157"/>
    </location>
</feature>
<keyword evidence="1" id="KW-1133">Transmembrane helix</keyword>
<feature type="transmembrane region" description="Helical" evidence="1">
    <location>
        <begin position="186"/>
        <end position="204"/>
    </location>
</feature>
<name>A0ABX5ENX6_9BACL</name>
<sequence length="378" mass="44461">MRNKRYGQSHHSTRPLSWYRGKNELKINLVSPDTQEVRFSERHPIIMRILTVEIILAVIALFAYLYVYSYKASYLSYFGIPHYYTEVTIAEMLNSSWLIVTFIEMLLFVIYGIMAICTYHIVNQMGIATLPPWKKRGIHVLAQIVCFVLFLGAYFIFSKETDRLFAIWGNAQSDFDLQFMIQDLSTLNEIPLITLIVISLYVYFQKRTMPDRSQHIMYWISFFTFLFSLFFFLVLTYSHSVIQGQGAAMYNQVYPFVIEDGKVTNKLIVGTYQDQYLVVHLTNKKRTMKTRYGQRQFYTVDDTYQLMPIKEDGPKVDITVTNTTGKRVVAGTEKQKELKFVRLRLKYGVAREYDYKYLHHVQMEFEPFPLKKPEGGIK</sequence>
<evidence type="ECO:0000256" key="1">
    <source>
        <dbReference type="SAM" id="Phobius"/>
    </source>
</evidence>
<comment type="caution">
    <text evidence="2">The sequence shown here is derived from an EMBL/GenBank/DDBJ whole genome shotgun (WGS) entry which is preliminary data.</text>
</comment>
<dbReference type="EMBL" id="PVTZ01000014">
    <property type="protein sequence ID" value="PRZ12392.1"/>
    <property type="molecule type" value="Genomic_DNA"/>
</dbReference>
<reference evidence="2 3" key="1">
    <citation type="submission" date="2018-03" db="EMBL/GenBank/DDBJ databases">
        <title>Genomic Encyclopedia of Archaeal and Bacterial Type Strains, Phase II (KMG-II): from individual species to whole genera.</title>
        <authorList>
            <person name="Goeker M."/>
        </authorList>
    </citation>
    <scope>NUCLEOTIDE SEQUENCE [LARGE SCALE GENOMIC DNA]</scope>
    <source>
        <strain evidence="2 3">RHA1</strain>
    </source>
</reference>
<feature type="transmembrane region" description="Helical" evidence="1">
    <location>
        <begin position="216"/>
        <end position="237"/>
    </location>
</feature>
<protein>
    <submittedName>
        <fullName evidence="2">Uncharacterized protein</fullName>
    </submittedName>
</protein>
<dbReference type="Proteomes" id="UP000238836">
    <property type="component" value="Unassembled WGS sequence"/>
</dbReference>
<keyword evidence="1" id="KW-0472">Membrane</keyword>
<dbReference type="RefSeq" id="WP_146130651.1">
    <property type="nucleotide sequence ID" value="NZ_PVTZ01000014.1"/>
</dbReference>
<proteinExistence type="predicted"/>
<evidence type="ECO:0000313" key="2">
    <source>
        <dbReference type="EMBL" id="PRZ12392.1"/>
    </source>
</evidence>
<accession>A0ABX5ENX6</accession>
<keyword evidence="3" id="KW-1185">Reference proteome</keyword>
<organism evidence="2 3">
    <name type="scientific">Laceyella sediminis</name>
    <dbReference type="NCBI Taxonomy" id="573074"/>
    <lineage>
        <taxon>Bacteria</taxon>
        <taxon>Bacillati</taxon>
        <taxon>Bacillota</taxon>
        <taxon>Bacilli</taxon>
        <taxon>Bacillales</taxon>
        <taxon>Thermoactinomycetaceae</taxon>
        <taxon>Laceyella</taxon>
    </lineage>
</organism>